<evidence type="ECO:0000256" key="4">
    <source>
        <dbReference type="ARBA" id="ARBA00022801"/>
    </source>
</evidence>
<gene>
    <name evidence="7" type="ORF">JYU34_011115</name>
</gene>
<comment type="similarity">
    <text evidence="1">Belongs to the peptidase S28 family.</text>
</comment>
<protein>
    <recommendedName>
        <fullName evidence="9">Serine protease K12H4.7</fullName>
    </recommendedName>
</protein>
<comment type="caution">
    <text evidence="7">The sequence shown here is derived from an EMBL/GenBank/DDBJ whole genome shotgun (WGS) entry which is preliminary data.</text>
</comment>
<keyword evidence="4" id="KW-0378">Hydrolase</keyword>
<evidence type="ECO:0000256" key="3">
    <source>
        <dbReference type="ARBA" id="ARBA00022729"/>
    </source>
</evidence>
<dbReference type="SUPFAM" id="SSF53474">
    <property type="entry name" value="alpha/beta-Hydrolases"/>
    <property type="match status" value="1"/>
</dbReference>
<keyword evidence="2" id="KW-0645">Protease</keyword>
<feature type="chain" id="PRO_5046929951" description="Serine protease K12H4.7" evidence="6">
    <location>
        <begin position="19"/>
        <end position="459"/>
    </location>
</feature>
<sequence length="459" mass="52573">MYQLTLIILTLFSLLVQGLFHEKETNFERLMRNYENIEPSEQITEEWLEQPLDHFNSSDNRVWKMRYFQNFEHFKPNGPIFLYIGGEGPLRGTVLAAGMIYDLASETHGAMFASEHRYYGDSIPLNPTKKENLKYLSSQQALADIHKLLTDKKQSSRLKHSKVVVIGGSYAGNLAAWTRKLYPNLVDAVIASSAPLLAKYDFKEYLETVGDDLKKYGSPSCYRNIEKQYKYYDDAFKTEEGIIKLKKEENLCSNVSLNLPENQFLFVEKRANPIKILAQYGNVDKIKSYCNNSSQTLKQNSCEYFDFTESKYATYHTIPKNNNIWVWQICTEFSYFQTTSSDKQPFGKSLTIETTSKLLCSLLYGIDDDSVRKSVERTNKFYGALHPNVTKVVFVNGELDPWHRLGILEDISEEAPAIFIPKASHCADLGPAQSNDPPELTEARLIIKSIVKKWIKVAS</sequence>
<organism evidence="7 8">
    <name type="scientific">Plutella xylostella</name>
    <name type="common">Diamondback moth</name>
    <name type="synonym">Plutella maculipennis</name>
    <dbReference type="NCBI Taxonomy" id="51655"/>
    <lineage>
        <taxon>Eukaryota</taxon>
        <taxon>Metazoa</taxon>
        <taxon>Ecdysozoa</taxon>
        <taxon>Arthropoda</taxon>
        <taxon>Hexapoda</taxon>
        <taxon>Insecta</taxon>
        <taxon>Pterygota</taxon>
        <taxon>Neoptera</taxon>
        <taxon>Endopterygota</taxon>
        <taxon>Lepidoptera</taxon>
        <taxon>Glossata</taxon>
        <taxon>Ditrysia</taxon>
        <taxon>Yponomeutoidea</taxon>
        <taxon>Plutellidae</taxon>
        <taxon>Plutella</taxon>
    </lineage>
</organism>
<dbReference type="Pfam" id="PF05577">
    <property type="entry name" value="Peptidase_S28"/>
    <property type="match status" value="1"/>
</dbReference>
<dbReference type="Gene3D" id="1.20.120.980">
    <property type="entry name" value="Serine carboxypeptidase S28, SKS domain"/>
    <property type="match status" value="1"/>
</dbReference>
<evidence type="ECO:0000256" key="6">
    <source>
        <dbReference type="SAM" id="SignalP"/>
    </source>
</evidence>
<evidence type="ECO:0000313" key="7">
    <source>
        <dbReference type="EMBL" id="KAG7304179.1"/>
    </source>
</evidence>
<name>A0ABQ7QG77_PLUXY</name>
<evidence type="ECO:0000256" key="1">
    <source>
        <dbReference type="ARBA" id="ARBA00011079"/>
    </source>
</evidence>
<reference evidence="7 8" key="1">
    <citation type="submission" date="2021-06" db="EMBL/GenBank/DDBJ databases">
        <title>A haploid diamondback moth (Plutella xylostella L.) genome assembly resolves 31 chromosomes and identifies a diamide resistance mutation.</title>
        <authorList>
            <person name="Ward C.M."/>
            <person name="Perry K.D."/>
            <person name="Baker G."/>
            <person name="Powis K."/>
            <person name="Heckel D.G."/>
            <person name="Baxter S.W."/>
        </authorList>
    </citation>
    <scope>NUCLEOTIDE SEQUENCE [LARGE SCALE GENOMIC DNA]</scope>
    <source>
        <strain evidence="7 8">LV</strain>
        <tissue evidence="7">Single pupa</tissue>
    </source>
</reference>
<accession>A0ABQ7QG77</accession>
<proteinExistence type="inferred from homology"/>
<evidence type="ECO:0000256" key="2">
    <source>
        <dbReference type="ARBA" id="ARBA00022670"/>
    </source>
</evidence>
<dbReference type="InterPro" id="IPR008758">
    <property type="entry name" value="Peptidase_S28"/>
</dbReference>
<keyword evidence="8" id="KW-1185">Reference proteome</keyword>
<feature type="signal peptide" evidence="6">
    <location>
        <begin position="1"/>
        <end position="18"/>
    </location>
</feature>
<keyword evidence="3 6" id="KW-0732">Signal</keyword>
<evidence type="ECO:0000256" key="5">
    <source>
        <dbReference type="ARBA" id="ARBA00023180"/>
    </source>
</evidence>
<dbReference type="Gene3D" id="3.40.50.1820">
    <property type="entry name" value="alpha/beta hydrolase"/>
    <property type="match status" value="1"/>
</dbReference>
<dbReference type="PANTHER" id="PTHR11010:SF117">
    <property type="entry name" value="SERINE PROTEASE 16"/>
    <property type="match status" value="1"/>
</dbReference>
<dbReference type="InterPro" id="IPR042269">
    <property type="entry name" value="Ser_carbopepase_S28_SKS"/>
</dbReference>
<evidence type="ECO:0008006" key="9">
    <source>
        <dbReference type="Google" id="ProtNLM"/>
    </source>
</evidence>
<evidence type="ECO:0000313" key="8">
    <source>
        <dbReference type="Proteomes" id="UP000823941"/>
    </source>
</evidence>
<dbReference type="EMBL" id="JAHIBW010000015">
    <property type="protein sequence ID" value="KAG7304179.1"/>
    <property type="molecule type" value="Genomic_DNA"/>
</dbReference>
<dbReference type="Proteomes" id="UP000823941">
    <property type="component" value="Chromosome 15"/>
</dbReference>
<dbReference type="InterPro" id="IPR029058">
    <property type="entry name" value="AB_hydrolase_fold"/>
</dbReference>
<keyword evidence="5" id="KW-0325">Glycoprotein</keyword>
<dbReference type="PANTHER" id="PTHR11010">
    <property type="entry name" value="PROTEASE S28 PRO-X CARBOXYPEPTIDASE-RELATED"/>
    <property type="match status" value="1"/>
</dbReference>